<accession>B1HZQ0</accession>
<evidence type="ECO:0000313" key="3">
    <source>
        <dbReference type="Proteomes" id="UP000002164"/>
    </source>
</evidence>
<name>B1HZQ0_LYSSC</name>
<dbReference type="EnsemblBacteria" id="ACA41909">
    <property type="protein sequence ID" value="ACA41909"/>
    <property type="gene ID" value="Bsph_4458"/>
</dbReference>
<dbReference type="Proteomes" id="UP000002164">
    <property type="component" value="Chromosome"/>
</dbReference>
<dbReference type="HOGENOM" id="CLU_110161_2_0_9"/>
<dbReference type="AlphaFoldDB" id="B1HZQ0"/>
<sequence>MGNGSTVKCPITYIELCKRRACVYNNPFREDNFRRPGWGGNDNFETPPFGPPNFGPAPAGQMPMSAPPGFSPPVPARREGSSGIHSCLFRNTFIWLNTGRSFWFFPTVIGRDFIAGFRWSNRYGWYFRTITRNQIRSFECFR</sequence>
<evidence type="ECO:0008006" key="4">
    <source>
        <dbReference type="Google" id="ProtNLM"/>
    </source>
</evidence>
<protein>
    <recommendedName>
        <fullName evidence="4">Transporter</fullName>
    </recommendedName>
</protein>
<dbReference type="KEGG" id="lsp:Bsph_4458"/>
<gene>
    <name evidence="2" type="ordered locus">Bsph_4458</name>
</gene>
<feature type="region of interest" description="Disordered" evidence="1">
    <location>
        <begin position="45"/>
        <end position="76"/>
    </location>
</feature>
<evidence type="ECO:0000313" key="2">
    <source>
        <dbReference type="EMBL" id="ACA41909.1"/>
    </source>
</evidence>
<reference evidence="2 3" key="1">
    <citation type="journal article" date="2008" name="J. Bacteriol.">
        <title>Complete genome sequence of the mosquitocidal bacterium Bacillus sphaericus C3-41 and comparison with those of closely related Bacillus species.</title>
        <authorList>
            <person name="Hu X."/>
            <person name="Fan W."/>
            <person name="Han B."/>
            <person name="Liu H."/>
            <person name="Zheng D."/>
            <person name="Li Q."/>
            <person name="Dong W."/>
            <person name="Yan J."/>
            <person name="Gao M."/>
            <person name="Berry C."/>
            <person name="Yuan Z."/>
        </authorList>
    </citation>
    <scope>NUCLEOTIDE SEQUENCE [LARGE SCALE GENOMIC DNA]</scope>
    <source>
        <strain evidence="2 3">C3-41</strain>
    </source>
</reference>
<feature type="compositionally biased region" description="Pro residues" evidence="1">
    <location>
        <begin position="65"/>
        <end position="75"/>
    </location>
</feature>
<dbReference type="EMBL" id="CP000817">
    <property type="protein sequence ID" value="ACA41909.1"/>
    <property type="molecule type" value="Genomic_DNA"/>
</dbReference>
<organism evidence="2 3">
    <name type="scientific">Lysinibacillus sphaericus (strain C3-41)</name>
    <dbReference type="NCBI Taxonomy" id="444177"/>
    <lineage>
        <taxon>Bacteria</taxon>
        <taxon>Bacillati</taxon>
        <taxon>Bacillota</taxon>
        <taxon>Bacilli</taxon>
        <taxon>Bacillales</taxon>
        <taxon>Bacillaceae</taxon>
        <taxon>Lysinibacillus</taxon>
    </lineage>
</organism>
<evidence type="ECO:0000256" key="1">
    <source>
        <dbReference type="SAM" id="MobiDB-lite"/>
    </source>
</evidence>
<proteinExistence type="predicted"/>